<keyword evidence="3" id="KW-1185">Reference proteome</keyword>
<dbReference type="AlphaFoldDB" id="A0AAW1XIK5"/>
<reference evidence="2 3" key="1">
    <citation type="journal article" date="2023" name="G3 (Bethesda)">
        <title>A chromosome-length genome assembly and annotation of blackberry (Rubus argutus, cv. 'Hillquist').</title>
        <authorList>
            <person name="Bruna T."/>
            <person name="Aryal R."/>
            <person name="Dudchenko O."/>
            <person name="Sargent D.J."/>
            <person name="Mead D."/>
            <person name="Buti M."/>
            <person name="Cavallini A."/>
            <person name="Hytonen T."/>
            <person name="Andres J."/>
            <person name="Pham M."/>
            <person name="Weisz D."/>
            <person name="Mascagni F."/>
            <person name="Usai G."/>
            <person name="Natali L."/>
            <person name="Bassil N."/>
            <person name="Fernandez G.E."/>
            <person name="Lomsadze A."/>
            <person name="Armour M."/>
            <person name="Olukolu B."/>
            <person name="Poorten T."/>
            <person name="Britton C."/>
            <person name="Davik J."/>
            <person name="Ashrafi H."/>
            <person name="Aiden E.L."/>
            <person name="Borodovsky M."/>
            <person name="Worthington M."/>
        </authorList>
    </citation>
    <scope>NUCLEOTIDE SEQUENCE [LARGE SCALE GENOMIC DNA]</scope>
    <source>
        <strain evidence="2">PI 553951</strain>
    </source>
</reference>
<dbReference type="Proteomes" id="UP001457282">
    <property type="component" value="Unassembled WGS sequence"/>
</dbReference>
<name>A0AAW1XIK5_RUBAR</name>
<sequence length="123" mass="13744">MAMTTASSTLSSLSSLSLHTSPRLSLLPFTATNTSSTKLRSPLSLFLSSTSSPRLTTTICNAEQPEIETTFFDNDDPEYEAVFDPRRPRKASSHRPPSTRSRWRRRTKWPRPTRSCTGRPTAA</sequence>
<organism evidence="2 3">
    <name type="scientific">Rubus argutus</name>
    <name type="common">Southern blackberry</name>
    <dbReference type="NCBI Taxonomy" id="59490"/>
    <lineage>
        <taxon>Eukaryota</taxon>
        <taxon>Viridiplantae</taxon>
        <taxon>Streptophyta</taxon>
        <taxon>Embryophyta</taxon>
        <taxon>Tracheophyta</taxon>
        <taxon>Spermatophyta</taxon>
        <taxon>Magnoliopsida</taxon>
        <taxon>eudicotyledons</taxon>
        <taxon>Gunneridae</taxon>
        <taxon>Pentapetalae</taxon>
        <taxon>rosids</taxon>
        <taxon>fabids</taxon>
        <taxon>Rosales</taxon>
        <taxon>Rosaceae</taxon>
        <taxon>Rosoideae</taxon>
        <taxon>Rosoideae incertae sedis</taxon>
        <taxon>Rubus</taxon>
    </lineage>
</organism>
<evidence type="ECO:0000256" key="1">
    <source>
        <dbReference type="SAM" id="MobiDB-lite"/>
    </source>
</evidence>
<accession>A0AAW1XIK5</accession>
<feature type="region of interest" description="Disordered" evidence="1">
    <location>
        <begin position="66"/>
        <end position="123"/>
    </location>
</feature>
<evidence type="ECO:0000313" key="2">
    <source>
        <dbReference type="EMBL" id="KAK9936397.1"/>
    </source>
</evidence>
<comment type="caution">
    <text evidence="2">The sequence shown here is derived from an EMBL/GenBank/DDBJ whole genome shotgun (WGS) entry which is preliminary data.</text>
</comment>
<evidence type="ECO:0000313" key="3">
    <source>
        <dbReference type="Proteomes" id="UP001457282"/>
    </source>
</evidence>
<dbReference type="EMBL" id="JBEDUW010000003">
    <property type="protein sequence ID" value="KAK9936397.1"/>
    <property type="molecule type" value="Genomic_DNA"/>
</dbReference>
<protein>
    <submittedName>
        <fullName evidence="2">Uncharacterized protein</fullName>
    </submittedName>
</protein>
<gene>
    <name evidence="2" type="ORF">M0R45_013241</name>
</gene>
<proteinExistence type="predicted"/>
<feature type="compositionally biased region" description="Basic residues" evidence="1">
    <location>
        <begin position="101"/>
        <end position="111"/>
    </location>
</feature>